<dbReference type="InterPro" id="IPR013037">
    <property type="entry name" value="Clathrin_b-adaptin_app_Ig-like"/>
</dbReference>
<dbReference type="Proteomes" id="UP000078492">
    <property type="component" value="Unassembled WGS sequence"/>
</dbReference>
<reference evidence="14 15" key="1">
    <citation type="submission" date="2015-09" db="EMBL/GenBank/DDBJ databases">
        <title>Trachymyrmex cornetzi WGS genome.</title>
        <authorList>
            <person name="Nygaard S."/>
            <person name="Hu H."/>
            <person name="Boomsma J."/>
            <person name="Zhang G."/>
        </authorList>
    </citation>
    <scope>NUCLEOTIDE SEQUENCE [LARGE SCALE GENOMIC DNA]</scope>
    <source>
        <strain evidence="14">Tcor2-1</strain>
        <tissue evidence="14">Whole body</tissue>
    </source>
</reference>
<feature type="domain" description="Beta-adaptin appendage C-terminal subdomain" evidence="13">
    <location>
        <begin position="807"/>
        <end position="924"/>
    </location>
</feature>
<keyword evidence="4" id="KW-0813">Transport</keyword>
<keyword evidence="5" id="KW-0378">Hydrolase</keyword>
<evidence type="ECO:0000256" key="6">
    <source>
        <dbReference type="ARBA" id="ARBA00022927"/>
    </source>
</evidence>
<dbReference type="SUPFAM" id="SSF48371">
    <property type="entry name" value="ARM repeat"/>
    <property type="match status" value="1"/>
</dbReference>
<evidence type="ECO:0000256" key="5">
    <source>
        <dbReference type="ARBA" id="ARBA00022801"/>
    </source>
</evidence>
<dbReference type="Pfam" id="PF01451">
    <property type="entry name" value="LMWPc"/>
    <property type="match status" value="1"/>
</dbReference>
<dbReference type="SMART" id="SM01020">
    <property type="entry name" value="B2-adapt-app_C"/>
    <property type="match status" value="1"/>
</dbReference>
<dbReference type="Gene3D" id="3.40.50.2300">
    <property type="match status" value="1"/>
</dbReference>
<gene>
    <name evidence="14" type="ORF">ALC57_06053</name>
</gene>
<dbReference type="GO" id="GO:0030131">
    <property type="term" value="C:clathrin adaptor complex"/>
    <property type="evidence" value="ECO:0007669"/>
    <property type="project" value="InterPro"/>
</dbReference>
<feature type="active site" description="Proton donor" evidence="9">
    <location>
        <position position="1110"/>
    </location>
</feature>
<protein>
    <recommendedName>
        <fullName evidence="3">acid phosphatase</fullName>
        <ecNumber evidence="3">3.1.3.2</ecNumber>
    </recommendedName>
</protein>
<dbReference type="EC" id="3.1.3.2" evidence="3"/>
<evidence type="ECO:0000256" key="8">
    <source>
        <dbReference type="ARBA" id="ARBA00029433"/>
    </source>
</evidence>
<dbReference type="InterPro" id="IPR015151">
    <property type="entry name" value="B-adaptin_app_sub_C"/>
</dbReference>
<dbReference type="CDD" id="cd16343">
    <property type="entry name" value="LMWPTP"/>
    <property type="match status" value="1"/>
</dbReference>
<dbReference type="STRING" id="471704.A0A151J959"/>
<dbReference type="SMART" id="SM00809">
    <property type="entry name" value="Alpha_adaptinC2"/>
    <property type="match status" value="1"/>
</dbReference>
<dbReference type="Gene3D" id="1.25.10.10">
    <property type="entry name" value="Leucine-rich Repeat Variant"/>
    <property type="match status" value="1"/>
</dbReference>
<feature type="domain" description="Phosphotyrosine protein phosphatase I" evidence="11">
    <location>
        <begin position="994"/>
        <end position="1137"/>
    </location>
</feature>
<evidence type="ECO:0000313" key="15">
    <source>
        <dbReference type="Proteomes" id="UP000078492"/>
    </source>
</evidence>
<evidence type="ECO:0000259" key="12">
    <source>
        <dbReference type="SMART" id="SM00809"/>
    </source>
</evidence>
<dbReference type="InterPro" id="IPR023485">
    <property type="entry name" value="Ptyr_pPase"/>
</dbReference>
<keyword evidence="6" id="KW-0653">Protein transport</keyword>
<dbReference type="InterPro" id="IPR026739">
    <property type="entry name" value="AP_beta"/>
</dbReference>
<feature type="active site" evidence="9">
    <location>
        <position position="1000"/>
    </location>
</feature>
<feature type="domain" description="Clathrin adaptor alpha/beta/gamma-adaptin appendage Ig-like subdomain" evidence="12">
    <location>
        <begin position="688"/>
        <end position="798"/>
    </location>
</feature>
<dbReference type="SUPFAM" id="SSF52788">
    <property type="entry name" value="Phosphotyrosine protein phosphatases I"/>
    <property type="match status" value="2"/>
</dbReference>
<dbReference type="Pfam" id="PF09066">
    <property type="entry name" value="B2-adapt-app_C"/>
    <property type="match status" value="1"/>
</dbReference>
<evidence type="ECO:0000256" key="9">
    <source>
        <dbReference type="PIRSR" id="PIRSR617867-1"/>
    </source>
</evidence>
<evidence type="ECO:0000256" key="7">
    <source>
        <dbReference type="ARBA" id="ARBA00023136"/>
    </source>
</evidence>
<keyword evidence="15" id="KW-1185">Reference proteome</keyword>
<dbReference type="FunFam" id="1.25.10.10:FF:000002">
    <property type="entry name" value="AP complex subunit beta"/>
    <property type="match status" value="1"/>
</dbReference>
<evidence type="ECO:0000259" key="11">
    <source>
        <dbReference type="SMART" id="SM00226"/>
    </source>
</evidence>
<dbReference type="EMBL" id="KQ979433">
    <property type="protein sequence ID" value="KYN21576.1"/>
    <property type="molecule type" value="Genomic_DNA"/>
</dbReference>
<dbReference type="InterPro" id="IPR011989">
    <property type="entry name" value="ARM-like"/>
</dbReference>
<dbReference type="Pfam" id="PF01602">
    <property type="entry name" value="Adaptin_N"/>
    <property type="match status" value="1"/>
</dbReference>
<dbReference type="GO" id="GO:0006886">
    <property type="term" value="P:intracellular protein transport"/>
    <property type="evidence" value="ECO:0007669"/>
    <property type="project" value="InterPro"/>
</dbReference>
<dbReference type="InterPro" id="IPR012295">
    <property type="entry name" value="TBP_dom_sf"/>
</dbReference>
<dbReference type="Gene3D" id="2.60.40.1150">
    <property type="match status" value="1"/>
</dbReference>
<evidence type="ECO:0000256" key="3">
    <source>
        <dbReference type="ARBA" id="ARBA00012646"/>
    </source>
</evidence>
<dbReference type="GO" id="GO:0003993">
    <property type="term" value="F:acid phosphatase activity"/>
    <property type="evidence" value="ECO:0007669"/>
    <property type="project" value="UniProtKB-EC"/>
</dbReference>
<dbReference type="InterPro" id="IPR013041">
    <property type="entry name" value="Clathrin_app_Ig-like_sf"/>
</dbReference>
<evidence type="ECO:0000259" key="13">
    <source>
        <dbReference type="SMART" id="SM01020"/>
    </source>
</evidence>
<dbReference type="PRINTS" id="PR00719">
    <property type="entry name" value="LMWPTPASE"/>
</dbReference>
<dbReference type="InterPro" id="IPR002553">
    <property type="entry name" value="Clathrin/coatomer_adapt-like_N"/>
</dbReference>
<comment type="subcellular location">
    <subcellularLocation>
        <location evidence="8">Endomembrane system</location>
        <topology evidence="8">Peripheral membrane protein</topology>
        <orientation evidence="8">Cytoplasmic side</orientation>
    </subcellularLocation>
</comment>
<dbReference type="InterPro" id="IPR008152">
    <property type="entry name" value="Clathrin_a/b/g-adaptin_app_Ig"/>
</dbReference>
<dbReference type="GO" id="GO:0012505">
    <property type="term" value="C:endomembrane system"/>
    <property type="evidence" value="ECO:0007669"/>
    <property type="project" value="UniProtKB-SubCell"/>
</dbReference>
<accession>A0A151J959</accession>
<dbReference type="InterPro" id="IPR036196">
    <property type="entry name" value="Ptyr_pPase_sf"/>
</dbReference>
<evidence type="ECO:0000256" key="4">
    <source>
        <dbReference type="ARBA" id="ARBA00022448"/>
    </source>
</evidence>
<comment type="similarity">
    <text evidence="2">Belongs to the low molecular weight phosphotyrosine protein phosphatase family.</text>
</comment>
<evidence type="ECO:0000256" key="10">
    <source>
        <dbReference type="SAM" id="MobiDB-lite"/>
    </source>
</evidence>
<evidence type="ECO:0000313" key="14">
    <source>
        <dbReference type="EMBL" id="KYN21576.1"/>
    </source>
</evidence>
<dbReference type="PANTHER" id="PTHR11134">
    <property type="entry name" value="ADAPTOR COMPLEX SUBUNIT BETA FAMILY MEMBER"/>
    <property type="match status" value="1"/>
</dbReference>
<dbReference type="Pfam" id="PF02883">
    <property type="entry name" value="Alpha_adaptinC2"/>
    <property type="match status" value="1"/>
</dbReference>
<dbReference type="FunFam" id="2.60.40.1150:FF:000001">
    <property type="entry name" value="AP complex subunit beta"/>
    <property type="match status" value="1"/>
</dbReference>
<keyword evidence="7" id="KW-0472">Membrane</keyword>
<organism evidence="14 15">
    <name type="scientific">Trachymyrmex cornetzi</name>
    <dbReference type="NCBI Taxonomy" id="471704"/>
    <lineage>
        <taxon>Eukaryota</taxon>
        <taxon>Metazoa</taxon>
        <taxon>Ecdysozoa</taxon>
        <taxon>Arthropoda</taxon>
        <taxon>Hexapoda</taxon>
        <taxon>Insecta</taxon>
        <taxon>Pterygota</taxon>
        <taxon>Neoptera</taxon>
        <taxon>Endopterygota</taxon>
        <taxon>Hymenoptera</taxon>
        <taxon>Apocrita</taxon>
        <taxon>Aculeata</taxon>
        <taxon>Formicoidea</taxon>
        <taxon>Formicidae</taxon>
        <taxon>Myrmicinae</taxon>
        <taxon>Trachymyrmex</taxon>
    </lineage>
</organism>
<dbReference type="SMART" id="SM00226">
    <property type="entry name" value="LMWPc"/>
    <property type="match status" value="1"/>
</dbReference>
<dbReference type="GO" id="GO:0004725">
    <property type="term" value="F:protein tyrosine phosphatase activity"/>
    <property type="evidence" value="ECO:0007669"/>
    <property type="project" value="InterPro"/>
</dbReference>
<name>A0A151J959_9HYME</name>
<dbReference type="InterPro" id="IPR017867">
    <property type="entry name" value="Tyr_phospatase_low_mol_wt"/>
</dbReference>
<dbReference type="GO" id="GO:0016192">
    <property type="term" value="P:vesicle-mediated transport"/>
    <property type="evidence" value="ECO:0007669"/>
    <property type="project" value="InterPro"/>
</dbReference>
<dbReference type="InterPro" id="IPR009028">
    <property type="entry name" value="Coatomer/calthrin_app_sub_C"/>
</dbReference>
<dbReference type="Gene3D" id="3.30.310.10">
    <property type="entry name" value="TATA-Binding Protein"/>
    <property type="match status" value="1"/>
</dbReference>
<dbReference type="InterPro" id="IPR016024">
    <property type="entry name" value="ARM-type_fold"/>
</dbReference>
<evidence type="ECO:0000256" key="2">
    <source>
        <dbReference type="ARBA" id="ARBA00011063"/>
    </source>
</evidence>
<feature type="region of interest" description="Disordered" evidence="10">
    <location>
        <begin position="584"/>
        <end position="611"/>
    </location>
</feature>
<dbReference type="SUPFAM" id="SSF49348">
    <property type="entry name" value="Clathrin adaptor appendage domain"/>
    <property type="match status" value="1"/>
</dbReference>
<comment type="similarity">
    <text evidence="1">Belongs to the adaptor complexes large subunit family.</text>
</comment>
<dbReference type="AlphaFoldDB" id="A0A151J959"/>
<evidence type="ECO:0000256" key="1">
    <source>
        <dbReference type="ARBA" id="ARBA00006613"/>
    </source>
</evidence>
<dbReference type="SUPFAM" id="SSF55711">
    <property type="entry name" value="Subdomain of clathrin and coatomer appendage domain"/>
    <property type="match status" value="1"/>
</dbReference>
<feature type="compositionally biased region" description="Polar residues" evidence="10">
    <location>
        <begin position="592"/>
        <end position="609"/>
    </location>
</feature>
<proteinExistence type="inferred from homology"/>
<sequence>MTCPRATPLAYRPSVIASMTVGKDVSALFPDVVNCMQTDNLELKKLVYLYLMNYAKSQPDMAIMAVNTFVKIATTVTRLESLACPIFAQDCEDPNPLIRALAVRTMGCIRVDKITEYLCEPLRKCLKDEDPYVRKTAAVCVAKLYDINAALVEDQGFLDQLKDLLSDSNPMVVANAVAALSEINEASPSGQPLVEMNAQTINKLLTALNECTEWGQVFILDSLANYSPKDDREAQSICERITPRLAHANAAVVLSAVKVLMKLMEMLQSESDFVGTLTKKLAPPLVTLLSSEPEVQYVALRNINLIVQKRPDILKHEMKVFFVKYNDPIYVKLEKLDIMIRLASQANIAQVLSELKEYATEVDVDFVRKAVRAIGRCAIKVEPSAERCVSTLLDLIQTKVNYVVQEAIVVIKDIFRKYPNKYESIISTLCENLDTLDEPEARASMIWIIGEYAERIDNADELLESFLEGFHDENTQVQLQLLTAIVKLFLKRPTDTQELVQQVLSLATQDSDNPDLRDRGFIYWRLLSTDPAAAKEVVLAEKPLISEETDLLEPTLLDELICHISSLASVYHKPPTAFVEGRAAGARKSLPARSNSNEESNRTTAQPSHAQVIPAQDSLIGDLLSMDIGGPTMVTPAPAPQSSGLGLDLLGGGLDGILNDNTSAPAVSQSTTGLLGDIFGFNQGPTPYISPKVNWLPAEKGKGFDIWGTFSRKNGQISMDMTFTNKAMQPMGGFAIQLNKNSFGLTPAAPLQVPAPLSPGSSIEANVILSTAGAVQRMEPLNNLQVAIKNNIDVFYFACIVPMNAYFAEDGQLDKRVFLSTWKDIPAQNEVQYTLNGVMLTADQVVQKMQQNNVFTIAKRNVEGQDMLYQSLKLTNNVWVLNELKIQPGNPDVTDTLTENGITDYSYTARKIELDFNKYDWILGVDKGVINNLLSRKPMTSQAKVELLGSYNPSGLIIIRDPRVIHINRNFSVFFYYCLTYLARNQYDAKEESSHGNSCRSPMAEAVFRDQIRKMDLIHFWEVESAAILDYHVGNDPEPRATATLQKAGITDYSHIARKITIDDFYKFDWILGMDEYIIEELYEKQPEGSQAKIELLGKYDPSGAVIIRDPLFDVGNAGFERAFQQALRSVRAFLEFHKVFIILSF</sequence>